<reference evidence="2" key="1">
    <citation type="submission" date="2019-08" db="EMBL/GenBank/DDBJ databases">
        <title>Limnoglobus roseus gen. nov., sp. nov., a novel freshwater planctomycete with a giant genome from the family Gemmataceae.</title>
        <authorList>
            <person name="Kulichevskaya I.S."/>
            <person name="Naumoff D.G."/>
            <person name="Miroshnikov K."/>
            <person name="Ivanova A."/>
            <person name="Philippov D.A."/>
            <person name="Hakobyan A."/>
            <person name="Rijpstra I.C."/>
            <person name="Sinninghe Damste J.S."/>
            <person name="Liesack W."/>
            <person name="Dedysh S.N."/>
        </authorList>
    </citation>
    <scope>NUCLEOTIDE SEQUENCE [LARGE SCALE GENOMIC DNA]</scope>
    <source>
        <strain evidence="2">PX52</strain>
    </source>
</reference>
<protein>
    <submittedName>
        <fullName evidence="1">Uncharacterized protein</fullName>
    </submittedName>
</protein>
<dbReference type="AlphaFoldDB" id="A0A5C1APJ6"/>
<dbReference type="Proteomes" id="UP000324974">
    <property type="component" value="Chromosome"/>
</dbReference>
<dbReference type="KEGG" id="lrs:PX52LOC_06751"/>
<organism evidence="1 2">
    <name type="scientific">Limnoglobus roseus</name>
    <dbReference type="NCBI Taxonomy" id="2598579"/>
    <lineage>
        <taxon>Bacteria</taxon>
        <taxon>Pseudomonadati</taxon>
        <taxon>Planctomycetota</taxon>
        <taxon>Planctomycetia</taxon>
        <taxon>Gemmatales</taxon>
        <taxon>Gemmataceae</taxon>
        <taxon>Limnoglobus</taxon>
    </lineage>
</organism>
<evidence type="ECO:0000313" key="2">
    <source>
        <dbReference type="Proteomes" id="UP000324974"/>
    </source>
</evidence>
<keyword evidence="2" id="KW-1185">Reference proteome</keyword>
<dbReference type="EMBL" id="CP042425">
    <property type="protein sequence ID" value="QEL19672.1"/>
    <property type="molecule type" value="Genomic_DNA"/>
</dbReference>
<name>A0A5C1APJ6_9BACT</name>
<proteinExistence type="predicted"/>
<gene>
    <name evidence="1" type="ORF">PX52LOC_06751</name>
</gene>
<sequence length="721" mass="78517">MPSPGPEALPSRNPSPDEIVRWIAAAPTRRVQAGRLTTAAKAFHTSREVLAVFNRLAAGKGGHRLALQFAARMPTPMPTGLILLSAPLLQARDVSPHLRVNVAGRLVSAMPDRPESIGPIVRALTAGLGKVRTLERLVQLQSRVAKSETLDKLVADAEAKTQLKCPKCLARLTRPELIKHLWAKHRLVYEGGGAREPGPLVERAVEQFTASREPEEIDRVYAITEQLYADAEPRQIHQAILSRMGRQHADADLLCKAAGEAGLGLCPSCYSTLPPSIPPTPLPLALADGRLVGEGYRVEAVGRKLEITYPDNSLERLADPNARSGSREFAARVGSGIAAAALLTAAFYRGGMKPILPTLFLSFLSVTAYTALLYRERRVTKPETRAVDAAWREVAPNVGRSAFAVRYLTRLCRASLGRGTTDDRSKVLWELVEHAAVLAEKGPAQTQLLAAARLLQAHDSARIGKEWVNQLLSLWEPFLRGEVTPVYAEAAADVLLNSDQLSDRDAARLRVQLPAIAFDAGLTPAGLDALAEACPNFRRLLAGTIEWFDLLFELWKSRTSKPWESTVGPAQSVIDITKKGSGGTLRSLLAYPDTLLVAEFDPPFDKEFGEVLVGRRGVTIGDFTVSDTDVEVTTETTRKGTNVLVFGPHRIATERKIPEKILRVLRGWLRFRAERLIPAAGRSAGGPVPDRVKEMLSPLVIDCPMCRTRSVVRVGEVGTPA</sequence>
<accession>A0A5C1APJ6</accession>
<evidence type="ECO:0000313" key="1">
    <source>
        <dbReference type="EMBL" id="QEL19672.1"/>
    </source>
</evidence>